<keyword evidence="2" id="KW-1185">Reference proteome</keyword>
<sequence>MGDSQSDGEWTTAPDTFTEALDDLKADGCMLLVVDGATDHVGCDRMLGDATTEDRRRLFVRADTAASPHVDAAAPDATARETVVYRTGARTATAAASNRADAPTAAVGDVDALAGATEDAVQSLAPPSGFESGQLRVCLGGVGDLLADDDLAAVVSYVRRLRETVTAADGMGHVHVDDRVPATAVEALLKQFDAVVEVADAGDARQRWHLPDESLSTEWLDL</sequence>
<protein>
    <recommendedName>
        <fullName evidence="3">Halobacterial output domain-containing protein</fullName>
    </recommendedName>
</protein>
<evidence type="ECO:0008006" key="3">
    <source>
        <dbReference type="Google" id="ProtNLM"/>
    </source>
</evidence>
<organism evidence="1 2">
    <name type="scientific">Halobacterium litoreum</name>
    <dbReference type="NCBI Taxonomy" id="2039234"/>
    <lineage>
        <taxon>Archaea</taxon>
        <taxon>Methanobacteriati</taxon>
        <taxon>Methanobacteriota</taxon>
        <taxon>Stenosarchaea group</taxon>
        <taxon>Halobacteria</taxon>
        <taxon>Halobacteriales</taxon>
        <taxon>Halobacteriaceae</taxon>
        <taxon>Halobacterium</taxon>
    </lineage>
</organism>
<accession>A0ABD5N9L5</accession>
<reference evidence="1 2" key="1">
    <citation type="journal article" date="2019" name="Int. J. Syst. Evol. Microbiol.">
        <title>The Global Catalogue of Microorganisms (GCM) 10K type strain sequencing project: providing services to taxonomists for standard genome sequencing and annotation.</title>
        <authorList>
            <consortium name="The Broad Institute Genomics Platform"/>
            <consortium name="The Broad Institute Genome Sequencing Center for Infectious Disease"/>
            <person name="Wu L."/>
            <person name="Ma J."/>
        </authorList>
    </citation>
    <scope>NUCLEOTIDE SEQUENCE [LARGE SCALE GENOMIC DNA]</scope>
    <source>
        <strain evidence="1 2">CGMCC 1.12562</strain>
    </source>
</reference>
<proteinExistence type="predicted"/>
<dbReference type="AlphaFoldDB" id="A0ABD5N9L5"/>
<dbReference type="GeneID" id="69117867"/>
<gene>
    <name evidence="1" type="ORF">ACFOKC_00645</name>
</gene>
<evidence type="ECO:0000313" key="2">
    <source>
        <dbReference type="Proteomes" id="UP001595660"/>
    </source>
</evidence>
<name>A0ABD5N9L5_9EURY</name>
<dbReference type="Proteomes" id="UP001595660">
    <property type="component" value="Unassembled WGS sequence"/>
</dbReference>
<evidence type="ECO:0000313" key="1">
    <source>
        <dbReference type="EMBL" id="MFC3476223.1"/>
    </source>
</evidence>
<dbReference type="RefSeq" id="WP_232569096.1">
    <property type="nucleotide sequence ID" value="NZ_CP089466.1"/>
</dbReference>
<comment type="caution">
    <text evidence="1">The sequence shown here is derived from an EMBL/GenBank/DDBJ whole genome shotgun (WGS) entry which is preliminary data.</text>
</comment>
<dbReference type="Pfam" id="PF24336">
    <property type="entry name" value="DUF7504"/>
    <property type="match status" value="1"/>
</dbReference>
<dbReference type="InterPro" id="IPR055927">
    <property type="entry name" value="DUF7504"/>
</dbReference>
<dbReference type="EMBL" id="JBHRWN010000002">
    <property type="protein sequence ID" value="MFC3476223.1"/>
    <property type="molecule type" value="Genomic_DNA"/>
</dbReference>